<protein>
    <submittedName>
        <fullName evidence="2">p-loop containing nucleoside triphosphate hydrolase protein</fullName>
    </submittedName>
</protein>
<dbReference type="Proteomes" id="UP000193685">
    <property type="component" value="Unassembled WGS sequence"/>
</dbReference>
<dbReference type="OrthoDB" id="420422at2759"/>
<dbReference type="GO" id="GO:0000724">
    <property type="term" value="P:double-strand break repair via homologous recombination"/>
    <property type="evidence" value="ECO:0007669"/>
    <property type="project" value="InterPro"/>
</dbReference>
<dbReference type="InterPro" id="IPR027417">
    <property type="entry name" value="P-loop_NTPase"/>
</dbReference>
<dbReference type="GO" id="GO:0000400">
    <property type="term" value="F:four-way junction DNA binding"/>
    <property type="evidence" value="ECO:0007669"/>
    <property type="project" value="TreeGrafter"/>
</dbReference>
<evidence type="ECO:0000313" key="2">
    <source>
        <dbReference type="EMBL" id="ORY83892.1"/>
    </source>
</evidence>
<dbReference type="GeneID" id="63785747"/>
<evidence type="ECO:0000313" key="3">
    <source>
        <dbReference type="Proteomes" id="UP000193685"/>
    </source>
</evidence>
<proteinExistence type="predicted"/>
<dbReference type="Gene3D" id="3.40.50.300">
    <property type="entry name" value="P-loop containing nucleotide triphosphate hydrolases"/>
    <property type="match status" value="1"/>
</dbReference>
<dbReference type="SUPFAM" id="SSF52540">
    <property type="entry name" value="P-loop containing nucleoside triphosphate hydrolases"/>
    <property type="match status" value="1"/>
</dbReference>
<reference evidence="2 3" key="1">
    <citation type="submission" date="2016-07" db="EMBL/GenBank/DDBJ databases">
        <title>Pervasive Adenine N6-methylation of Active Genes in Fungi.</title>
        <authorList>
            <consortium name="DOE Joint Genome Institute"/>
            <person name="Mondo S.J."/>
            <person name="Dannebaum R.O."/>
            <person name="Kuo R.C."/>
            <person name="Labutti K."/>
            <person name="Haridas S."/>
            <person name="Kuo A."/>
            <person name="Salamov A."/>
            <person name="Ahrendt S.R."/>
            <person name="Lipzen A."/>
            <person name="Sullivan W."/>
            <person name="Andreopoulos W.B."/>
            <person name="Clum A."/>
            <person name="Lindquist E."/>
            <person name="Daum C."/>
            <person name="Ramamoorthy G.K."/>
            <person name="Gryganskyi A."/>
            <person name="Culley D."/>
            <person name="Magnuson J.K."/>
            <person name="James T.Y."/>
            <person name="O'Malley M.A."/>
            <person name="Stajich J.E."/>
            <person name="Spatafora J.W."/>
            <person name="Visel A."/>
            <person name="Grigoriev I.V."/>
        </authorList>
    </citation>
    <scope>NUCLEOTIDE SEQUENCE [LARGE SCALE GENOMIC DNA]</scope>
    <source>
        <strain evidence="2 3">12-1054</strain>
    </source>
</reference>
<dbReference type="GO" id="GO:0016787">
    <property type="term" value="F:hydrolase activity"/>
    <property type="evidence" value="ECO:0007669"/>
    <property type="project" value="UniProtKB-KW"/>
</dbReference>
<dbReference type="AlphaFoldDB" id="A0A1Y2FIU3"/>
<comment type="caution">
    <text evidence="2">The sequence shown here is derived from an EMBL/GenBank/DDBJ whole genome shotgun (WGS) entry which is preliminary data.</text>
</comment>
<dbReference type="RefSeq" id="XP_040726187.1">
    <property type="nucleotide sequence ID" value="XM_040869148.1"/>
</dbReference>
<dbReference type="STRING" id="56484.A0A1Y2FIU3"/>
<dbReference type="InterPro" id="IPR030547">
    <property type="entry name" value="XRCC2"/>
</dbReference>
<keyword evidence="3" id="KW-1185">Reference proteome</keyword>
<accession>A0A1Y2FIU3</accession>
<dbReference type="GO" id="GO:0005815">
    <property type="term" value="C:microtubule organizing center"/>
    <property type="evidence" value="ECO:0007669"/>
    <property type="project" value="TreeGrafter"/>
</dbReference>
<evidence type="ECO:0000259" key="1">
    <source>
        <dbReference type="SMART" id="SM00382"/>
    </source>
</evidence>
<dbReference type="InterPro" id="IPR003593">
    <property type="entry name" value="AAA+_ATPase"/>
</dbReference>
<name>A0A1Y2FIU3_PROLT</name>
<organism evidence="2 3">
    <name type="scientific">Protomyces lactucae-debilis</name>
    <dbReference type="NCBI Taxonomy" id="2754530"/>
    <lineage>
        <taxon>Eukaryota</taxon>
        <taxon>Fungi</taxon>
        <taxon>Dikarya</taxon>
        <taxon>Ascomycota</taxon>
        <taxon>Taphrinomycotina</taxon>
        <taxon>Taphrinomycetes</taxon>
        <taxon>Taphrinales</taxon>
        <taxon>Protomycetaceae</taxon>
        <taxon>Protomyces</taxon>
    </lineage>
</organism>
<dbReference type="GO" id="GO:0033063">
    <property type="term" value="C:Rad51B-Rad51C-Rad51D-XRCC2 complex"/>
    <property type="evidence" value="ECO:0007669"/>
    <property type="project" value="InterPro"/>
</dbReference>
<keyword evidence="2" id="KW-0378">Hydrolase</keyword>
<dbReference type="PANTHER" id="PTHR46644">
    <property type="entry name" value="DNA REPAIR PROTEIN XRCC2"/>
    <property type="match status" value="1"/>
</dbReference>
<feature type="domain" description="AAA+ ATPase" evidence="1">
    <location>
        <begin position="45"/>
        <end position="205"/>
    </location>
</feature>
<sequence length="253" mass="27656">MLAAKATLRNAEPCTVLLQRLRPSAGFTVGLTLGELVESAPGQLHPPIVELRGRSGSGKTHLLYMLAIEALVGGTGVVYFDAEGTFDILRFSHLLRQHVDPFAADGVLKNLVVFQPQSASEMLANAKSLRQSIAVLQRDVPVRLILVDSISSFFWQAKTLLPVIVEALRDVAKAVHATVFITNWQIGWQHFSVAKAVRLEVEKKEVLQFTQGIEQALNTADARAEVLARGLSYIKNAGGNRQTFCIKDQASMV</sequence>
<dbReference type="GO" id="GO:0005657">
    <property type="term" value="C:replication fork"/>
    <property type="evidence" value="ECO:0007669"/>
    <property type="project" value="InterPro"/>
</dbReference>
<gene>
    <name evidence="2" type="ORF">BCR37DRAFT_378904</name>
</gene>
<dbReference type="EMBL" id="MCFI01000007">
    <property type="protein sequence ID" value="ORY83892.1"/>
    <property type="molecule type" value="Genomic_DNA"/>
</dbReference>
<dbReference type="PANTHER" id="PTHR46644:SF2">
    <property type="entry name" value="DNA REPAIR PROTEIN XRCC2"/>
    <property type="match status" value="1"/>
</dbReference>
<dbReference type="SMART" id="SM00382">
    <property type="entry name" value="AAA"/>
    <property type="match status" value="1"/>
</dbReference>
<dbReference type="GO" id="GO:0042148">
    <property type="term" value="P:DNA strand invasion"/>
    <property type="evidence" value="ECO:0007669"/>
    <property type="project" value="TreeGrafter"/>
</dbReference>